<feature type="region of interest" description="Disordered" evidence="1">
    <location>
        <begin position="122"/>
        <end position="143"/>
    </location>
</feature>
<dbReference type="EMBL" id="CM008047">
    <property type="protein sequence ID" value="PVH63549.1"/>
    <property type="molecule type" value="Genomic_DNA"/>
</dbReference>
<dbReference type="Proteomes" id="UP000243499">
    <property type="component" value="Chromosome 2"/>
</dbReference>
<protein>
    <submittedName>
        <fullName evidence="2">Uncharacterized protein</fullName>
    </submittedName>
</protein>
<reference evidence="2" key="1">
    <citation type="submission" date="2018-04" db="EMBL/GenBank/DDBJ databases">
        <title>WGS assembly of Panicum hallii.</title>
        <authorList>
            <person name="Lovell J."/>
            <person name="Jenkins J."/>
            <person name="Lowry D."/>
            <person name="Mamidi S."/>
            <person name="Sreedasyam A."/>
            <person name="Weng X."/>
            <person name="Barry K."/>
            <person name="Bonette J."/>
            <person name="Campitelli B."/>
            <person name="Daum C."/>
            <person name="Gordon S."/>
            <person name="Gould B."/>
            <person name="Lipzen A."/>
            <person name="Macqueen A."/>
            <person name="Palacio-Mejia J."/>
            <person name="Plott C."/>
            <person name="Shakirov E."/>
            <person name="Shu S."/>
            <person name="Yoshinaga Y."/>
            <person name="Zane M."/>
            <person name="Rokhsar D."/>
            <person name="Grimwood J."/>
            <person name="Schmutz J."/>
            <person name="Juenger T."/>
        </authorList>
    </citation>
    <scope>NUCLEOTIDE SEQUENCE [LARGE SCALE GENOMIC DNA]</scope>
    <source>
        <strain evidence="2">FIL2</strain>
    </source>
</reference>
<feature type="compositionally biased region" description="Basic and acidic residues" evidence="1">
    <location>
        <begin position="122"/>
        <end position="133"/>
    </location>
</feature>
<dbReference type="Gramene" id="PVH63549">
    <property type="protein sequence ID" value="PVH63549"/>
    <property type="gene ID" value="PAHAL_2G052900"/>
</dbReference>
<dbReference type="AlphaFoldDB" id="A0A2T8KN59"/>
<name>A0A2T8KN59_9POAL</name>
<accession>A0A2T8KN59</accession>
<evidence type="ECO:0000313" key="2">
    <source>
        <dbReference type="EMBL" id="PVH63549.1"/>
    </source>
</evidence>
<feature type="compositionally biased region" description="Basic residues" evidence="1">
    <location>
        <begin position="61"/>
        <end position="74"/>
    </location>
</feature>
<gene>
    <name evidence="2" type="ORF">PAHAL_2G052900</name>
</gene>
<evidence type="ECO:0000256" key="1">
    <source>
        <dbReference type="SAM" id="MobiDB-lite"/>
    </source>
</evidence>
<organism evidence="2">
    <name type="scientific">Panicum hallii</name>
    <dbReference type="NCBI Taxonomy" id="206008"/>
    <lineage>
        <taxon>Eukaryota</taxon>
        <taxon>Viridiplantae</taxon>
        <taxon>Streptophyta</taxon>
        <taxon>Embryophyta</taxon>
        <taxon>Tracheophyta</taxon>
        <taxon>Spermatophyta</taxon>
        <taxon>Magnoliopsida</taxon>
        <taxon>Liliopsida</taxon>
        <taxon>Poales</taxon>
        <taxon>Poaceae</taxon>
        <taxon>PACMAD clade</taxon>
        <taxon>Panicoideae</taxon>
        <taxon>Panicodae</taxon>
        <taxon>Paniceae</taxon>
        <taxon>Panicinae</taxon>
        <taxon>Panicum</taxon>
        <taxon>Panicum sect. Panicum</taxon>
    </lineage>
</organism>
<proteinExistence type="predicted"/>
<feature type="region of interest" description="Disordered" evidence="1">
    <location>
        <begin position="53"/>
        <end position="79"/>
    </location>
</feature>
<sequence>MSYSFITARLELSASRAPHVSHGGRRGGARRPGPLLPAAIGALAPAGLLPASLLAGQQPGRRGRRGGQGQRRRQGKDSWVVAAAAATSAELALTASAAISSPVMRRRCISAGEHEVDLPRLELLSRDDRRDGDGSASTIPSASPLTASSRAIAAVAGGAYSRSSPFGSTTAAFCRGVILEFF</sequence>